<evidence type="ECO:0000256" key="1">
    <source>
        <dbReference type="SAM" id="MobiDB-lite"/>
    </source>
</evidence>
<reference evidence="2 3" key="1">
    <citation type="journal article" date="2022" name="G3 (Bethesda)">
        <title>Enemy or ally: a genomic approach to elucidate the lifestyle of Phyllosticta citrichinaensis.</title>
        <authorList>
            <person name="Buijs V.A."/>
            <person name="Groenewald J.Z."/>
            <person name="Haridas S."/>
            <person name="LaButti K.M."/>
            <person name="Lipzen A."/>
            <person name="Martin F.M."/>
            <person name="Barry K."/>
            <person name="Grigoriev I.V."/>
            <person name="Crous P.W."/>
            <person name="Seidl M.F."/>
        </authorList>
    </citation>
    <scope>NUCLEOTIDE SEQUENCE [LARGE SCALE GENOMIC DNA]</scope>
    <source>
        <strain evidence="2 3">CBS 129764</strain>
    </source>
</reference>
<accession>A0ABR1Y2B5</accession>
<feature type="compositionally biased region" description="Polar residues" evidence="1">
    <location>
        <begin position="79"/>
        <end position="96"/>
    </location>
</feature>
<keyword evidence="3" id="KW-1185">Reference proteome</keyword>
<dbReference type="Proteomes" id="UP001456524">
    <property type="component" value="Unassembled WGS sequence"/>
</dbReference>
<organism evidence="2 3">
    <name type="scientific">Phyllosticta citrichinensis</name>
    <dbReference type="NCBI Taxonomy" id="1130410"/>
    <lineage>
        <taxon>Eukaryota</taxon>
        <taxon>Fungi</taxon>
        <taxon>Dikarya</taxon>
        <taxon>Ascomycota</taxon>
        <taxon>Pezizomycotina</taxon>
        <taxon>Dothideomycetes</taxon>
        <taxon>Dothideomycetes incertae sedis</taxon>
        <taxon>Botryosphaeriales</taxon>
        <taxon>Phyllostictaceae</taxon>
        <taxon>Phyllosticta</taxon>
    </lineage>
</organism>
<proteinExistence type="predicted"/>
<comment type="caution">
    <text evidence="2">The sequence shown here is derived from an EMBL/GenBank/DDBJ whole genome shotgun (WGS) entry which is preliminary data.</text>
</comment>
<evidence type="ECO:0000313" key="2">
    <source>
        <dbReference type="EMBL" id="KAK8175129.1"/>
    </source>
</evidence>
<evidence type="ECO:0000313" key="3">
    <source>
        <dbReference type="Proteomes" id="UP001456524"/>
    </source>
</evidence>
<name>A0ABR1Y2B5_9PEZI</name>
<gene>
    <name evidence="2" type="ORF">IWX90DRAFT_100311</name>
</gene>
<dbReference type="EMBL" id="JBBWUH010000002">
    <property type="protein sequence ID" value="KAK8175129.1"/>
    <property type="molecule type" value="Genomic_DNA"/>
</dbReference>
<protein>
    <submittedName>
        <fullName evidence="2">Uncharacterized protein</fullName>
    </submittedName>
</protein>
<sequence length="396" mass="42415">MSPAVAWYRSFGAAHAAVSSVALRSSRAGGRSSLFVCSVFHHDRPICGIFTPIAAAAAAAANDSILALAIRDSDGVATGGQQSRNRLDSTQGQRGPTSARWHLSSSIARVCYAERARPGSEQALVVFRRPSLICSRLLIFLLRPLPSSPGPWQWQWRSGRSVASVADASGGAAVISSAPSSPLPLELDRGWLAGRARHLTIRALPSTSTRECGVGCMELWCIRSLFGKASGLPDAFAAHSGKTIETRVRWDMRSAVIAHHRGAILVVVVWCRRLAEAICQSVNSSVWVPAPLALRMAEQRPEPSDDDDDNDALLTIRNLLIAQTPRKTAQQNISPLPQSFPTPTLALVFRSPGLAASCQSCPPQGQGPPAPLVRSIRSRWSLAPTLFPARTVGDYA</sequence>
<feature type="region of interest" description="Disordered" evidence="1">
    <location>
        <begin position="77"/>
        <end position="98"/>
    </location>
</feature>